<dbReference type="InterPro" id="IPR020013">
    <property type="entry name" value="Flagellar_FlgE/F/G"/>
</dbReference>
<dbReference type="InParanoid" id="Q0EYE9"/>
<comment type="similarity">
    <text evidence="2 4">Belongs to the flagella basal body rod proteins family.</text>
</comment>
<dbReference type="PANTHER" id="PTHR30435">
    <property type="entry name" value="FLAGELLAR PROTEIN"/>
    <property type="match status" value="1"/>
</dbReference>
<dbReference type="RefSeq" id="WP_009851446.1">
    <property type="nucleotide sequence ID" value="NZ_DS022295.1"/>
</dbReference>
<dbReference type="Proteomes" id="UP000005297">
    <property type="component" value="Unassembled WGS sequence"/>
</dbReference>
<dbReference type="OrthoDB" id="9804559at2"/>
<keyword evidence="3 4" id="KW-0975">Bacterial flagellum</keyword>
<evidence type="ECO:0000256" key="2">
    <source>
        <dbReference type="ARBA" id="ARBA00009677"/>
    </source>
</evidence>
<feature type="domain" description="Flagellar hook protein FlgE/F/G-like D1" evidence="6">
    <location>
        <begin position="88"/>
        <end position="140"/>
    </location>
</feature>
<gene>
    <name evidence="7" type="ORF">SPV1_05764</name>
</gene>
<evidence type="ECO:0000313" key="8">
    <source>
        <dbReference type="Proteomes" id="UP000005297"/>
    </source>
</evidence>
<evidence type="ECO:0000256" key="4">
    <source>
        <dbReference type="RuleBase" id="RU362116"/>
    </source>
</evidence>
<dbReference type="AlphaFoldDB" id="Q0EYE9"/>
<feature type="domain" description="Flagellar basal-body/hook protein C-terminal" evidence="5">
    <location>
        <begin position="197"/>
        <end position="239"/>
    </location>
</feature>
<dbReference type="SUPFAM" id="SSF117143">
    <property type="entry name" value="Flagellar hook protein flgE"/>
    <property type="match status" value="1"/>
</dbReference>
<dbReference type="InterPro" id="IPR037925">
    <property type="entry name" value="FlgE/F/G-like"/>
</dbReference>
<evidence type="ECO:0000313" key="7">
    <source>
        <dbReference type="EMBL" id="EAU54243.1"/>
    </source>
</evidence>
<dbReference type="eggNOG" id="COG4786">
    <property type="taxonomic scope" value="Bacteria"/>
</dbReference>
<dbReference type="GO" id="GO:0071978">
    <property type="term" value="P:bacterial-type flagellum-dependent swarming motility"/>
    <property type="evidence" value="ECO:0007669"/>
    <property type="project" value="TreeGrafter"/>
</dbReference>
<dbReference type="Pfam" id="PF22692">
    <property type="entry name" value="LlgE_F_G_D1"/>
    <property type="match status" value="1"/>
</dbReference>
<evidence type="ECO:0000256" key="3">
    <source>
        <dbReference type="ARBA" id="ARBA00023143"/>
    </source>
</evidence>
<evidence type="ECO:0000256" key="1">
    <source>
        <dbReference type="ARBA" id="ARBA00004117"/>
    </source>
</evidence>
<dbReference type="InterPro" id="IPR053967">
    <property type="entry name" value="LlgE_F_G-like_D1"/>
</dbReference>
<dbReference type="EMBL" id="AATS01000010">
    <property type="protein sequence ID" value="EAU54243.1"/>
    <property type="molecule type" value="Genomic_DNA"/>
</dbReference>
<dbReference type="Pfam" id="PF06429">
    <property type="entry name" value="Flg_bbr_C"/>
    <property type="match status" value="1"/>
</dbReference>
<dbReference type="HOGENOM" id="CLU_013687_1_0_0"/>
<dbReference type="STRING" id="314344.AL013_06140"/>
<dbReference type="GO" id="GO:0009425">
    <property type="term" value="C:bacterial-type flagellum basal body"/>
    <property type="evidence" value="ECO:0007669"/>
    <property type="project" value="UniProtKB-SubCell"/>
</dbReference>
<dbReference type="NCBIfam" id="TIGR03506">
    <property type="entry name" value="FlgEFG_subfam"/>
    <property type="match status" value="1"/>
</dbReference>
<comment type="subcellular location">
    <subcellularLocation>
        <location evidence="1 4">Bacterial flagellum basal body</location>
    </subcellularLocation>
</comment>
<reference evidence="7 8" key="1">
    <citation type="submission" date="2006-09" db="EMBL/GenBank/DDBJ databases">
        <authorList>
            <person name="Emerson D."/>
            <person name="Ferriera S."/>
            <person name="Johnson J."/>
            <person name="Kravitz S."/>
            <person name="Halpern A."/>
            <person name="Remington K."/>
            <person name="Beeson K."/>
            <person name="Tran B."/>
            <person name="Rogers Y.-H."/>
            <person name="Friedman R."/>
            <person name="Venter J.C."/>
        </authorList>
    </citation>
    <scope>NUCLEOTIDE SEQUENCE [LARGE SCALE GENOMIC DNA]</scope>
    <source>
        <strain evidence="7 8">PV-1</strain>
    </source>
</reference>
<dbReference type="InterPro" id="IPR010930">
    <property type="entry name" value="Flg_bb/hook_C_dom"/>
</dbReference>
<sequence length="247" mass="26512">MNLGYYISGVAGQMAQNKLDGIAHNLANVNSVGYMEDRTSFSSMFSGKMSREGVPSKTSAAYLTASTQYVSTQAGNIRQTNNDLDFSVHGDGYFRIQMKDGTEALTRAGNFKLDAEGNLLNQSGLAVLDKNGGPIQLPVGKISATDNGSLYVNGQPVAELGISMIKDSRQIQKVAGVLIRTGQDNIQPANGSISVHQGELEDANVNSVLAMTQIVDTMRNYQSMMKVAEQYNQLSSQLSDRVGMVQG</sequence>
<accession>Q0EYE9</accession>
<protein>
    <submittedName>
        <fullName evidence="7">Uncharacterized protein</fullName>
    </submittedName>
</protein>
<comment type="caution">
    <text evidence="7">The sequence shown here is derived from an EMBL/GenBank/DDBJ whole genome shotgun (WGS) entry which is preliminary data.</text>
</comment>
<evidence type="ECO:0000259" key="6">
    <source>
        <dbReference type="Pfam" id="PF22692"/>
    </source>
</evidence>
<name>Q0EYE9_9PROT</name>
<keyword evidence="8" id="KW-1185">Reference proteome</keyword>
<proteinExistence type="inferred from homology"/>
<organism evidence="7 8">
    <name type="scientific">Mariprofundus ferrooxydans PV-1</name>
    <dbReference type="NCBI Taxonomy" id="314345"/>
    <lineage>
        <taxon>Bacteria</taxon>
        <taxon>Pseudomonadati</taxon>
        <taxon>Pseudomonadota</taxon>
        <taxon>Candidatius Mariprofundia</taxon>
        <taxon>Mariprofundales</taxon>
        <taxon>Mariprofundaceae</taxon>
        <taxon>Mariprofundus</taxon>
    </lineage>
</organism>
<dbReference type="PANTHER" id="PTHR30435:SF19">
    <property type="entry name" value="FLAGELLAR BASAL-BODY ROD PROTEIN FLGG"/>
    <property type="match status" value="1"/>
</dbReference>
<evidence type="ECO:0000259" key="5">
    <source>
        <dbReference type="Pfam" id="PF06429"/>
    </source>
</evidence>